<name>A0A066W1C4_TILAU</name>
<keyword evidence="3" id="KW-1185">Reference proteome</keyword>
<dbReference type="InParanoid" id="A0A066W1C4"/>
<reference evidence="2 3" key="1">
    <citation type="submission" date="2014-05" db="EMBL/GenBank/DDBJ databases">
        <title>Draft genome sequence of a rare smut relative, Tilletiaria anomala UBC 951.</title>
        <authorList>
            <consortium name="DOE Joint Genome Institute"/>
            <person name="Toome M."/>
            <person name="Kuo A."/>
            <person name="Henrissat B."/>
            <person name="Lipzen A."/>
            <person name="Tritt A."/>
            <person name="Yoshinaga Y."/>
            <person name="Zane M."/>
            <person name="Barry K."/>
            <person name="Grigoriev I.V."/>
            <person name="Spatafora J.W."/>
            <person name="Aimea M.C."/>
        </authorList>
    </citation>
    <scope>NUCLEOTIDE SEQUENCE [LARGE SCALE GENOMIC DNA]</scope>
    <source>
        <strain evidence="2 3">UBC 951</strain>
    </source>
</reference>
<feature type="compositionally biased region" description="Basic and acidic residues" evidence="1">
    <location>
        <begin position="200"/>
        <end position="230"/>
    </location>
</feature>
<feature type="region of interest" description="Disordered" evidence="1">
    <location>
        <begin position="190"/>
        <end position="239"/>
    </location>
</feature>
<dbReference type="Proteomes" id="UP000027361">
    <property type="component" value="Unassembled WGS sequence"/>
</dbReference>
<dbReference type="GeneID" id="25267953"/>
<dbReference type="HOGENOM" id="CLU_1161839_0_0_1"/>
<organism evidence="2 3">
    <name type="scientific">Tilletiaria anomala (strain ATCC 24038 / CBS 436.72 / UBC 951)</name>
    <dbReference type="NCBI Taxonomy" id="1037660"/>
    <lineage>
        <taxon>Eukaryota</taxon>
        <taxon>Fungi</taxon>
        <taxon>Dikarya</taxon>
        <taxon>Basidiomycota</taxon>
        <taxon>Ustilaginomycotina</taxon>
        <taxon>Exobasidiomycetes</taxon>
        <taxon>Georgefischeriales</taxon>
        <taxon>Tilletiariaceae</taxon>
        <taxon>Tilletiaria</taxon>
    </lineage>
</organism>
<dbReference type="AlphaFoldDB" id="A0A066W1C4"/>
<comment type="caution">
    <text evidence="2">The sequence shown here is derived from an EMBL/GenBank/DDBJ whole genome shotgun (WGS) entry which is preliminary data.</text>
</comment>
<dbReference type="EMBL" id="JMSN01000029">
    <property type="protein sequence ID" value="KDN47541.1"/>
    <property type="molecule type" value="Genomic_DNA"/>
</dbReference>
<protein>
    <submittedName>
        <fullName evidence="2">Uncharacterized protein</fullName>
    </submittedName>
</protein>
<feature type="compositionally biased region" description="Polar residues" evidence="1">
    <location>
        <begin position="1"/>
        <end position="12"/>
    </location>
</feature>
<evidence type="ECO:0000256" key="1">
    <source>
        <dbReference type="SAM" id="MobiDB-lite"/>
    </source>
</evidence>
<evidence type="ECO:0000313" key="3">
    <source>
        <dbReference type="Proteomes" id="UP000027361"/>
    </source>
</evidence>
<accession>A0A066W1C4</accession>
<feature type="region of interest" description="Disordered" evidence="1">
    <location>
        <begin position="1"/>
        <end position="46"/>
    </location>
</feature>
<gene>
    <name evidence="2" type="ORF">K437DRAFT_93763</name>
</gene>
<evidence type="ECO:0000313" key="2">
    <source>
        <dbReference type="EMBL" id="KDN47541.1"/>
    </source>
</evidence>
<sequence>MSSKPCNPTTSHVAPFLSAETERVSALPQVEKEHTPQDDLPPPYTAIATTSTSAAAAAQPGVVTSESGFDCRAKQFMTARASIAEHRLQLQQLRKRLTQTIKQLQNEYVANVKSIKAEGVLPAAPAPSTSWGGCTVRSGRGCTGRRHHGRESVQETLHASVRAATANLQQHVQAQTRGFHDMVKVLKSDDALGRHKRKELRQEGKSEAKQAKRETRGLRRAAKQDWDLAAHMENPSFKG</sequence>
<dbReference type="RefSeq" id="XP_013243878.1">
    <property type="nucleotide sequence ID" value="XM_013388424.1"/>
</dbReference>
<proteinExistence type="predicted"/>